<reference evidence="1 2" key="1">
    <citation type="submission" date="2018-10" db="EMBL/GenBank/DDBJ databases">
        <title>Transmission dynamics of multidrug resistant bacteria on intensive care unit surfaces.</title>
        <authorList>
            <person name="D'Souza A.W."/>
            <person name="Potter R.F."/>
            <person name="Wallace M."/>
            <person name="Shupe A."/>
            <person name="Patel S."/>
            <person name="Sun S."/>
            <person name="Gul D."/>
            <person name="Kwon J.H."/>
            <person name="Andleeb S."/>
            <person name="Burnham C.-A.D."/>
            <person name="Dantas G."/>
        </authorList>
    </citation>
    <scope>NUCLEOTIDE SEQUENCE [LARGE SCALE GENOMIC DNA]</scope>
    <source>
        <strain evidence="1 2">AS_373</strain>
    </source>
</reference>
<dbReference type="Proteomes" id="UP000275331">
    <property type="component" value="Unassembled WGS sequence"/>
</dbReference>
<dbReference type="EMBL" id="RHXB01000005">
    <property type="protein sequence ID" value="RSE26581.1"/>
    <property type="molecule type" value="Genomic_DNA"/>
</dbReference>
<accession>A0A3R9FTQ0</accession>
<dbReference type="RefSeq" id="WP_125383963.1">
    <property type="nucleotide sequence ID" value="NZ_DAIRID010000069.1"/>
</dbReference>
<protein>
    <submittedName>
        <fullName evidence="1">Uncharacterized protein</fullName>
    </submittedName>
</protein>
<dbReference type="AlphaFoldDB" id="A0A3R9FTQ0"/>
<evidence type="ECO:0000313" key="2">
    <source>
        <dbReference type="Proteomes" id="UP000275331"/>
    </source>
</evidence>
<name>A0A3R9FTQ0_9ENTR</name>
<evidence type="ECO:0000313" key="1">
    <source>
        <dbReference type="EMBL" id="RSE26581.1"/>
    </source>
</evidence>
<organism evidence="1 2">
    <name type="scientific">Atlantibacter subterraneus</name>
    <dbReference type="NCBI Taxonomy" id="255519"/>
    <lineage>
        <taxon>Bacteria</taxon>
        <taxon>Pseudomonadati</taxon>
        <taxon>Pseudomonadota</taxon>
        <taxon>Gammaproteobacteria</taxon>
        <taxon>Enterobacterales</taxon>
        <taxon>Enterobacteriaceae</taxon>
        <taxon>Atlantibacter</taxon>
    </lineage>
</organism>
<sequence length="86" mass="9937">MRTPRTFYPIPMLIKHIQPSGMEKLYPVLVSDVTDSEGTRYARYMNGAEVRMSELRFIQLEFAQADLPNLAATPLPEEVIKRDMLH</sequence>
<gene>
    <name evidence="1" type="ORF">EGT71_09120</name>
</gene>
<comment type="caution">
    <text evidence="1">The sequence shown here is derived from an EMBL/GenBank/DDBJ whole genome shotgun (WGS) entry which is preliminary data.</text>
</comment>
<proteinExistence type="predicted"/>